<dbReference type="EMBL" id="CAKMRJ010002223">
    <property type="protein sequence ID" value="CAH1427301.1"/>
    <property type="molecule type" value="Genomic_DNA"/>
</dbReference>
<evidence type="ECO:0000256" key="1">
    <source>
        <dbReference type="SAM" id="MobiDB-lite"/>
    </source>
</evidence>
<dbReference type="InterPro" id="IPR036322">
    <property type="entry name" value="WD40_repeat_dom_sf"/>
</dbReference>
<dbReference type="Proteomes" id="UP001157418">
    <property type="component" value="Unassembled WGS sequence"/>
</dbReference>
<organism evidence="2 3">
    <name type="scientific">Lactuca virosa</name>
    <dbReference type="NCBI Taxonomy" id="75947"/>
    <lineage>
        <taxon>Eukaryota</taxon>
        <taxon>Viridiplantae</taxon>
        <taxon>Streptophyta</taxon>
        <taxon>Embryophyta</taxon>
        <taxon>Tracheophyta</taxon>
        <taxon>Spermatophyta</taxon>
        <taxon>Magnoliopsida</taxon>
        <taxon>eudicotyledons</taxon>
        <taxon>Gunneridae</taxon>
        <taxon>Pentapetalae</taxon>
        <taxon>asterids</taxon>
        <taxon>campanulids</taxon>
        <taxon>Asterales</taxon>
        <taxon>Asteraceae</taxon>
        <taxon>Cichorioideae</taxon>
        <taxon>Cichorieae</taxon>
        <taxon>Lactucinae</taxon>
        <taxon>Lactuca</taxon>
    </lineage>
</organism>
<gene>
    <name evidence="2" type="ORF">LVIROSA_LOCUS14321</name>
</gene>
<dbReference type="PANTHER" id="PTHR44083:SF5">
    <property type="entry name" value="PROTEIN TOPLESS-RELATED PROTEIN 2"/>
    <property type="match status" value="1"/>
</dbReference>
<comment type="caution">
    <text evidence="2">The sequence shown here is derived from an EMBL/GenBank/DDBJ whole genome shotgun (WGS) entry which is preliminary data.</text>
</comment>
<dbReference type="Gene3D" id="2.130.10.10">
    <property type="entry name" value="YVTN repeat-like/Quinoprotein amine dehydrogenase"/>
    <property type="match status" value="1"/>
</dbReference>
<feature type="compositionally biased region" description="Basic and acidic residues" evidence="1">
    <location>
        <begin position="42"/>
        <end position="51"/>
    </location>
</feature>
<reference evidence="2 3" key="1">
    <citation type="submission" date="2022-01" db="EMBL/GenBank/DDBJ databases">
        <authorList>
            <person name="Xiong W."/>
            <person name="Schranz E."/>
        </authorList>
    </citation>
    <scope>NUCLEOTIDE SEQUENCE [LARGE SCALE GENOMIC DNA]</scope>
</reference>
<dbReference type="GO" id="GO:0006355">
    <property type="term" value="P:regulation of DNA-templated transcription"/>
    <property type="evidence" value="ECO:0007669"/>
    <property type="project" value="InterPro"/>
</dbReference>
<keyword evidence="3" id="KW-1185">Reference proteome</keyword>
<dbReference type="PANTHER" id="PTHR44083">
    <property type="entry name" value="TOPLESS-RELATED PROTEIN 1-RELATED"/>
    <property type="match status" value="1"/>
</dbReference>
<protein>
    <submittedName>
        <fullName evidence="2">Uncharacterized protein</fullName>
    </submittedName>
</protein>
<dbReference type="InterPro" id="IPR027728">
    <property type="entry name" value="Topless_fam"/>
</dbReference>
<dbReference type="SUPFAM" id="SSF50978">
    <property type="entry name" value="WD40 repeat-like"/>
    <property type="match status" value="1"/>
</dbReference>
<dbReference type="InterPro" id="IPR015943">
    <property type="entry name" value="WD40/YVTN_repeat-like_dom_sf"/>
</dbReference>
<dbReference type="AlphaFoldDB" id="A0AAU9MP99"/>
<feature type="compositionally biased region" description="Low complexity" evidence="1">
    <location>
        <begin position="27"/>
        <end position="39"/>
    </location>
</feature>
<proteinExistence type="predicted"/>
<evidence type="ECO:0000313" key="2">
    <source>
        <dbReference type="EMBL" id="CAH1427301.1"/>
    </source>
</evidence>
<accession>A0AAU9MP99</accession>
<sequence length="218" mass="24822">METWVLLTVEAVTSKQSKKSKDDEAEVPVTSTKKSTSKSPKNKPESDTKRAEEVIVVKPSKLFSCGTRKGSETQLVEWNVINGAIKREYSGLRKKFMGVVDFDTLRNRFLAAGDGFHIKFWDMDSIQVLKHTYTDARLHASPRLRFNKEGSLLAVTTCDNGIIILANDDGQRFVTELKDGIYSESRHIQFQRLIQKAVRMWRSNQELWMVHGGNLCNL</sequence>
<evidence type="ECO:0000313" key="3">
    <source>
        <dbReference type="Proteomes" id="UP001157418"/>
    </source>
</evidence>
<feature type="region of interest" description="Disordered" evidence="1">
    <location>
        <begin position="13"/>
        <end position="51"/>
    </location>
</feature>
<name>A0AAU9MP99_9ASTR</name>